<dbReference type="RefSeq" id="WP_066822660.1">
    <property type="nucleotide sequence ID" value="NZ_LTBA01000004.1"/>
</dbReference>
<proteinExistence type="predicted"/>
<reference evidence="1 2" key="1">
    <citation type="submission" date="2016-02" db="EMBL/GenBank/DDBJ databases">
        <title>Genome sequence of Clostridium tepidiprofundi DSM 19306.</title>
        <authorList>
            <person name="Poehlein A."/>
            <person name="Daniel R."/>
        </authorList>
    </citation>
    <scope>NUCLEOTIDE SEQUENCE [LARGE SCALE GENOMIC DNA]</scope>
    <source>
        <strain evidence="1 2">DSM 19306</strain>
    </source>
</reference>
<protein>
    <submittedName>
        <fullName evidence="1">Uncharacterized protein</fullName>
    </submittedName>
</protein>
<evidence type="ECO:0000313" key="2">
    <source>
        <dbReference type="Proteomes" id="UP000075531"/>
    </source>
</evidence>
<dbReference type="PATRIC" id="fig|1121338.3.peg.710"/>
<dbReference type="EMBL" id="LTBA01000004">
    <property type="protein sequence ID" value="KYH35296.1"/>
    <property type="molecule type" value="Genomic_DNA"/>
</dbReference>
<dbReference type="STRING" id="1121338.CLTEP_07000"/>
<comment type="caution">
    <text evidence="1">The sequence shown here is derived from an EMBL/GenBank/DDBJ whole genome shotgun (WGS) entry which is preliminary data.</text>
</comment>
<organism evidence="1 2">
    <name type="scientific">Clostridium tepidiprofundi DSM 19306</name>
    <dbReference type="NCBI Taxonomy" id="1121338"/>
    <lineage>
        <taxon>Bacteria</taxon>
        <taxon>Bacillati</taxon>
        <taxon>Bacillota</taxon>
        <taxon>Clostridia</taxon>
        <taxon>Eubacteriales</taxon>
        <taxon>Clostridiaceae</taxon>
        <taxon>Clostridium</taxon>
    </lineage>
</organism>
<sequence length="313" mass="36157">MLENIMNFINEDNYDRSIMWTEHRNKICKLISCSLKSEYDISEDDADTDINNERKIIVFGAGRCEDLDFNYLYDNFSEIHLVDIDEKTLISSIEKLPSSIKNKIKVLEGFDFSGLDKFNYYEKLEELIEEGKLKKIIKYIRKTAQQINAYDNIGRIKHKYNIAMSTAVYTQLCYIPSLFIIMPKVSDFTKSEINIIKKELVYLTNIVVKKYNDLLISSVIDGGSVIAISDILELSNNMSNNMPYRNEVISKNQSIRNLAVERLLKEGYGLVGGEEGIKDISSKLIEQTVESEEWIWNFSSNRKFLTRGIIGKI</sequence>
<dbReference type="AlphaFoldDB" id="A0A151B5Y1"/>
<accession>A0A151B5Y1</accession>
<name>A0A151B5Y1_9CLOT</name>
<evidence type="ECO:0000313" key="1">
    <source>
        <dbReference type="EMBL" id="KYH35296.1"/>
    </source>
</evidence>
<keyword evidence="2" id="KW-1185">Reference proteome</keyword>
<dbReference type="Proteomes" id="UP000075531">
    <property type="component" value="Unassembled WGS sequence"/>
</dbReference>
<gene>
    <name evidence="1" type="ORF">CLTEP_07000</name>
</gene>
<dbReference type="OrthoDB" id="2029026at2"/>